<dbReference type="STRING" id="3847.A0A0R0JPU7"/>
<evidence type="ECO:0000256" key="2">
    <source>
        <dbReference type="ARBA" id="ARBA00022771"/>
    </source>
</evidence>
<evidence type="ECO:0000313" key="6">
    <source>
        <dbReference type="EnsemblPlants" id="KRH56752"/>
    </source>
</evidence>
<dbReference type="InParanoid" id="A0A0R0JPU7"/>
<dbReference type="Gramene" id="KRH56752">
    <property type="protein sequence ID" value="KRH56752"/>
    <property type="gene ID" value="GLYMA_05G017700"/>
</dbReference>
<proteinExistence type="predicted"/>
<dbReference type="SMART" id="SM00249">
    <property type="entry name" value="PHD"/>
    <property type="match status" value="1"/>
</dbReference>
<sequence>MSSLGSPKKRLRSQTAEENKEEVVCCGICYAERGVSITGEIDCCSHHFCFVYHPHGNMATGPADSYTETKCGVCHAGTDEHLLLLCDLCDTASHTYCVGLGYTVSDGDWFCHDSEPSVTINIFDIVRETGSRVVNRPRASPLQQNLSSPVIPLPDRLSYLSRLKGKGPVTGVCNMQRNVKVFRENWNALRSGSFQFRCNSFQPGSTVSQKQDSSSLSHHKLDGLHSMASTSLQQSTVQGGPSNKMLNERVFKDADKAWKMMDRAKRIQRLIIEQAAFYRENTKMEKQCDYSSLNQNLENRSTLNLEEKKQSRVTCVDTFKVVARQATHTILATCSSDQQKSSTSSSSSVCSHADNTPQFQKSTLMPNCCRQCFYDFVNNVVNSTILEKVGCA</sequence>
<evidence type="ECO:0000256" key="3">
    <source>
        <dbReference type="ARBA" id="ARBA00022833"/>
    </source>
</evidence>
<dbReference type="PANTHER" id="PTHR47177">
    <property type="entry name" value="F18C1.6 PROTEIN"/>
    <property type="match status" value="1"/>
</dbReference>
<keyword evidence="7" id="KW-1185">Reference proteome</keyword>
<evidence type="ECO:0000313" key="7">
    <source>
        <dbReference type="Proteomes" id="UP000008827"/>
    </source>
</evidence>
<organism evidence="5">
    <name type="scientific">Glycine max</name>
    <name type="common">Soybean</name>
    <name type="synonym">Glycine hispida</name>
    <dbReference type="NCBI Taxonomy" id="3847"/>
    <lineage>
        <taxon>Eukaryota</taxon>
        <taxon>Viridiplantae</taxon>
        <taxon>Streptophyta</taxon>
        <taxon>Embryophyta</taxon>
        <taxon>Tracheophyta</taxon>
        <taxon>Spermatophyta</taxon>
        <taxon>Magnoliopsida</taxon>
        <taxon>eudicotyledons</taxon>
        <taxon>Gunneridae</taxon>
        <taxon>Pentapetalae</taxon>
        <taxon>rosids</taxon>
        <taxon>fabids</taxon>
        <taxon>Fabales</taxon>
        <taxon>Fabaceae</taxon>
        <taxon>Papilionoideae</taxon>
        <taxon>50 kb inversion clade</taxon>
        <taxon>NPAAA clade</taxon>
        <taxon>indigoferoid/millettioid clade</taxon>
        <taxon>Phaseoleae</taxon>
        <taxon>Glycine</taxon>
        <taxon>Glycine subgen. Soja</taxon>
    </lineage>
</organism>
<dbReference type="EnsemblPlants" id="KRH56752">
    <property type="protein sequence ID" value="KRH56752"/>
    <property type="gene ID" value="GLYMA_05G017700"/>
</dbReference>
<dbReference type="OMA" id="AVAHEQI"/>
<dbReference type="EMBL" id="CM000838">
    <property type="protein sequence ID" value="KRH56752.1"/>
    <property type="molecule type" value="Genomic_DNA"/>
</dbReference>
<keyword evidence="3" id="KW-0862">Zinc</keyword>
<protein>
    <recommendedName>
        <fullName evidence="4">Zinc finger PHD-type domain-containing protein</fullName>
    </recommendedName>
</protein>
<dbReference type="ExpressionAtlas" id="A0A0R0JPU7">
    <property type="expression patterns" value="baseline and differential"/>
</dbReference>
<dbReference type="AlphaFoldDB" id="A0A0R0JPU7"/>
<dbReference type="InterPro" id="IPR001965">
    <property type="entry name" value="Znf_PHD"/>
</dbReference>
<gene>
    <name evidence="5" type="ORF">GLYMA_05G017700</name>
</gene>
<reference evidence="5" key="3">
    <citation type="submission" date="2018-07" db="EMBL/GenBank/DDBJ databases">
        <title>WGS assembly of Glycine max.</title>
        <authorList>
            <person name="Schmutz J."/>
            <person name="Cannon S."/>
            <person name="Schlueter J."/>
            <person name="Ma J."/>
            <person name="Mitros T."/>
            <person name="Nelson W."/>
            <person name="Hyten D."/>
            <person name="Song Q."/>
            <person name="Thelen J."/>
            <person name="Cheng J."/>
            <person name="Xu D."/>
            <person name="Hellsten U."/>
            <person name="May G."/>
            <person name="Yu Y."/>
            <person name="Sakurai T."/>
            <person name="Umezawa T."/>
            <person name="Bhattacharyya M."/>
            <person name="Sandhu D."/>
            <person name="Valliyodan B."/>
            <person name="Lindquist E."/>
            <person name="Peto M."/>
            <person name="Grant D."/>
            <person name="Shu S."/>
            <person name="Goodstein D."/>
            <person name="Barry K."/>
            <person name="Futrell-Griggs M."/>
            <person name="Abernathy B."/>
            <person name="Du J."/>
            <person name="Tian Z."/>
            <person name="Zhu L."/>
            <person name="Gill N."/>
            <person name="Joshi T."/>
            <person name="Libault M."/>
            <person name="Sethuraman A."/>
            <person name="Zhang X."/>
            <person name="Shinozaki K."/>
            <person name="Nguyen H."/>
            <person name="Wing R."/>
            <person name="Cregan P."/>
            <person name="Specht J."/>
            <person name="Grimwood J."/>
            <person name="Rokhsar D."/>
            <person name="Stacey G."/>
            <person name="Shoemaker R."/>
            <person name="Jackson S."/>
        </authorList>
    </citation>
    <scope>NUCLEOTIDE SEQUENCE</scope>
    <source>
        <tissue evidence="5">Callus</tissue>
    </source>
</reference>
<dbReference type="PaxDb" id="3847-GLYMA05G07498.1"/>
<dbReference type="Gene3D" id="3.30.40.10">
    <property type="entry name" value="Zinc/RING finger domain, C3HC4 (zinc finger)"/>
    <property type="match status" value="1"/>
</dbReference>
<keyword evidence="2" id="KW-0863">Zinc-finger</keyword>
<dbReference type="InterPro" id="IPR013083">
    <property type="entry name" value="Znf_RING/FYVE/PHD"/>
</dbReference>
<dbReference type="InterPro" id="IPR011011">
    <property type="entry name" value="Znf_FYVE_PHD"/>
</dbReference>
<dbReference type="PANTHER" id="PTHR47177:SF4">
    <property type="entry name" value="OS06G0283200 PROTEIN"/>
    <property type="match status" value="1"/>
</dbReference>
<dbReference type="Proteomes" id="UP000008827">
    <property type="component" value="Chromosome 5"/>
</dbReference>
<evidence type="ECO:0000313" key="5">
    <source>
        <dbReference type="EMBL" id="KRH56752.1"/>
    </source>
</evidence>
<evidence type="ECO:0000259" key="4">
    <source>
        <dbReference type="SMART" id="SM00249"/>
    </source>
</evidence>
<feature type="domain" description="Zinc finger PHD-type" evidence="4">
    <location>
        <begin position="70"/>
        <end position="115"/>
    </location>
</feature>
<name>A0A0R0JPU7_SOYBN</name>
<evidence type="ECO:0000256" key="1">
    <source>
        <dbReference type="ARBA" id="ARBA00022723"/>
    </source>
</evidence>
<reference evidence="5 6" key="1">
    <citation type="journal article" date="2010" name="Nature">
        <title>Genome sequence of the palaeopolyploid soybean.</title>
        <authorList>
            <person name="Schmutz J."/>
            <person name="Cannon S.B."/>
            <person name="Schlueter J."/>
            <person name="Ma J."/>
            <person name="Mitros T."/>
            <person name="Nelson W."/>
            <person name="Hyten D.L."/>
            <person name="Song Q."/>
            <person name="Thelen J.J."/>
            <person name="Cheng J."/>
            <person name="Xu D."/>
            <person name="Hellsten U."/>
            <person name="May G.D."/>
            <person name="Yu Y."/>
            <person name="Sakurai T."/>
            <person name="Umezawa T."/>
            <person name="Bhattacharyya M.K."/>
            <person name="Sandhu D."/>
            <person name="Valliyodan B."/>
            <person name="Lindquist E."/>
            <person name="Peto M."/>
            <person name="Grant D."/>
            <person name="Shu S."/>
            <person name="Goodstein D."/>
            <person name="Barry K."/>
            <person name="Futrell-Griggs M."/>
            <person name="Abernathy B."/>
            <person name="Du J."/>
            <person name="Tian Z."/>
            <person name="Zhu L."/>
            <person name="Gill N."/>
            <person name="Joshi T."/>
            <person name="Libault M."/>
            <person name="Sethuraman A."/>
            <person name="Zhang X.-C."/>
            <person name="Shinozaki K."/>
            <person name="Nguyen H.T."/>
            <person name="Wing R.A."/>
            <person name="Cregan P."/>
            <person name="Specht J."/>
            <person name="Grimwood J."/>
            <person name="Rokhsar D."/>
            <person name="Stacey G."/>
            <person name="Shoemaker R.C."/>
            <person name="Jackson S.A."/>
        </authorList>
    </citation>
    <scope>NUCLEOTIDE SEQUENCE</scope>
    <source>
        <strain evidence="6">cv. Williams 82</strain>
        <tissue evidence="5">Callus</tissue>
    </source>
</reference>
<dbReference type="Pfam" id="PF00628">
    <property type="entry name" value="PHD"/>
    <property type="match status" value="1"/>
</dbReference>
<dbReference type="SUPFAM" id="SSF57903">
    <property type="entry name" value="FYVE/PHD zinc finger"/>
    <property type="match status" value="1"/>
</dbReference>
<reference evidence="6" key="2">
    <citation type="submission" date="2018-02" db="UniProtKB">
        <authorList>
            <consortium name="EnsemblPlants"/>
        </authorList>
    </citation>
    <scope>IDENTIFICATION</scope>
    <source>
        <strain evidence="6">Williams 82</strain>
    </source>
</reference>
<dbReference type="InterPro" id="IPR019787">
    <property type="entry name" value="Znf_PHD-finger"/>
</dbReference>
<dbReference type="GO" id="GO:0008270">
    <property type="term" value="F:zinc ion binding"/>
    <property type="evidence" value="ECO:0007669"/>
    <property type="project" value="UniProtKB-KW"/>
</dbReference>
<keyword evidence="1" id="KW-0479">Metal-binding</keyword>
<accession>A0A0R0JPU7</accession>